<dbReference type="InterPro" id="IPR009057">
    <property type="entry name" value="Homeodomain-like_sf"/>
</dbReference>
<dbReference type="SUPFAM" id="SSF46689">
    <property type="entry name" value="Homeodomain-like"/>
    <property type="match status" value="2"/>
</dbReference>
<dbReference type="GO" id="GO:0003700">
    <property type="term" value="F:DNA-binding transcription factor activity"/>
    <property type="evidence" value="ECO:0007669"/>
    <property type="project" value="InterPro"/>
</dbReference>
<evidence type="ECO:0000256" key="3">
    <source>
        <dbReference type="ARBA" id="ARBA00023163"/>
    </source>
</evidence>
<dbReference type="PANTHER" id="PTHR47893:SF1">
    <property type="entry name" value="REGULATORY PROTEIN PCHR"/>
    <property type="match status" value="1"/>
</dbReference>
<dbReference type="RefSeq" id="WP_116776969.1">
    <property type="nucleotide sequence ID" value="NZ_QDKG01000007.1"/>
</dbReference>
<dbReference type="PANTHER" id="PTHR47893">
    <property type="entry name" value="REGULATORY PROTEIN PCHR"/>
    <property type="match status" value="1"/>
</dbReference>
<sequence length="269" mass="30737">MGDYTKLGNVPFIFQNFGQSWEQLECRSVRLKKPTLLIACCADSKDVFTYRTDDVVHNVSPGQTESVYLESNSQLDITTPNNAVAILLLLCMDAATDLDLNNLMPLCLTDKQIGKTTVHTSYLIKKIVAASQSRLPQSRLLYNAQIFEILYHQLTDNLQEETHQLSIHYDKVKLAKSIIHEDLSKKITIPELAKIVGTNEQYLKKYFKVYYGKTIASYTTEVKMEHARILLSSGKHLIVDVSRMTGYKHSTHFTTTFKKYYGFKPIQLK</sequence>
<dbReference type="PROSITE" id="PS00041">
    <property type="entry name" value="HTH_ARAC_FAMILY_1"/>
    <property type="match status" value="1"/>
</dbReference>
<gene>
    <name evidence="5" type="ORF">DC487_15940</name>
</gene>
<dbReference type="Proteomes" id="UP000245627">
    <property type="component" value="Unassembled WGS sequence"/>
</dbReference>
<dbReference type="Pfam" id="PF12833">
    <property type="entry name" value="HTH_18"/>
    <property type="match status" value="1"/>
</dbReference>
<evidence type="ECO:0000259" key="4">
    <source>
        <dbReference type="PROSITE" id="PS01124"/>
    </source>
</evidence>
<evidence type="ECO:0000256" key="2">
    <source>
        <dbReference type="ARBA" id="ARBA00023125"/>
    </source>
</evidence>
<feature type="domain" description="HTH araC/xylS-type" evidence="4">
    <location>
        <begin position="173"/>
        <end position="269"/>
    </location>
</feature>
<dbReference type="PROSITE" id="PS01124">
    <property type="entry name" value="HTH_ARAC_FAMILY_2"/>
    <property type="match status" value="1"/>
</dbReference>
<dbReference type="InterPro" id="IPR018060">
    <property type="entry name" value="HTH_AraC"/>
</dbReference>
<proteinExistence type="predicted"/>
<dbReference type="AlphaFoldDB" id="A0A2T8HFX9"/>
<dbReference type="OrthoDB" id="799767at2"/>
<evidence type="ECO:0000313" key="5">
    <source>
        <dbReference type="EMBL" id="PVH24222.1"/>
    </source>
</evidence>
<comment type="caution">
    <text evidence="5">The sequence shown here is derived from an EMBL/GenBank/DDBJ whole genome shotgun (WGS) entry which is preliminary data.</text>
</comment>
<protein>
    <recommendedName>
        <fullName evidence="4">HTH araC/xylS-type domain-containing protein</fullName>
    </recommendedName>
</protein>
<reference evidence="5 6" key="1">
    <citation type="submission" date="2018-04" db="EMBL/GenBank/DDBJ databases">
        <title>Sphingobacterium cortibacter sp. nov.</title>
        <authorList>
            <person name="Li Y."/>
        </authorList>
    </citation>
    <scope>NUCLEOTIDE SEQUENCE [LARGE SCALE GENOMIC DNA]</scope>
    <source>
        <strain evidence="5 6">2c-3</strain>
    </source>
</reference>
<keyword evidence="1" id="KW-0805">Transcription regulation</keyword>
<dbReference type="EMBL" id="QDKG01000007">
    <property type="protein sequence ID" value="PVH24222.1"/>
    <property type="molecule type" value="Genomic_DNA"/>
</dbReference>
<dbReference type="InterPro" id="IPR053142">
    <property type="entry name" value="PchR_regulatory_protein"/>
</dbReference>
<dbReference type="InterPro" id="IPR018062">
    <property type="entry name" value="HTH_AraC-typ_CS"/>
</dbReference>
<dbReference type="GO" id="GO:0043565">
    <property type="term" value="F:sequence-specific DNA binding"/>
    <property type="evidence" value="ECO:0007669"/>
    <property type="project" value="InterPro"/>
</dbReference>
<evidence type="ECO:0000256" key="1">
    <source>
        <dbReference type="ARBA" id="ARBA00023015"/>
    </source>
</evidence>
<evidence type="ECO:0000313" key="6">
    <source>
        <dbReference type="Proteomes" id="UP000245627"/>
    </source>
</evidence>
<keyword evidence="6" id="KW-1185">Reference proteome</keyword>
<organism evidence="5 6">
    <name type="scientific">Sphingobacterium corticibacter</name>
    <dbReference type="NCBI Taxonomy" id="2171749"/>
    <lineage>
        <taxon>Bacteria</taxon>
        <taxon>Pseudomonadati</taxon>
        <taxon>Bacteroidota</taxon>
        <taxon>Sphingobacteriia</taxon>
        <taxon>Sphingobacteriales</taxon>
        <taxon>Sphingobacteriaceae</taxon>
        <taxon>Sphingobacterium</taxon>
    </lineage>
</organism>
<keyword evidence="2" id="KW-0238">DNA-binding</keyword>
<accession>A0A2T8HFX9</accession>
<dbReference type="SMART" id="SM00342">
    <property type="entry name" value="HTH_ARAC"/>
    <property type="match status" value="1"/>
</dbReference>
<dbReference type="Gene3D" id="1.10.10.60">
    <property type="entry name" value="Homeodomain-like"/>
    <property type="match status" value="1"/>
</dbReference>
<keyword evidence="3" id="KW-0804">Transcription</keyword>
<name>A0A2T8HFX9_9SPHI</name>